<comment type="caution">
    <text evidence="5">The sequence shown here is derived from an EMBL/GenBank/DDBJ whole genome shotgun (WGS) entry which is preliminary data.</text>
</comment>
<organism evidence="5 6">
    <name type="scientific">Fodinicola feengrottensis</name>
    <dbReference type="NCBI Taxonomy" id="435914"/>
    <lineage>
        <taxon>Bacteria</taxon>
        <taxon>Bacillati</taxon>
        <taxon>Actinomycetota</taxon>
        <taxon>Actinomycetes</taxon>
        <taxon>Mycobacteriales</taxon>
        <taxon>Fodinicola</taxon>
    </lineage>
</organism>
<dbReference type="CDD" id="cd01562">
    <property type="entry name" value="Thr-dehyd"/>
    <property type="match status" value="1"/>
</dbReference>
<reference evidence="5 6" key="1">
    <citation type="journal article" date="2019" name="Int. J. Syst. Evol. Microbiol.">
        <title>The Global Catalogue of Microorganisms (GCM) 10K type strain sequencing project: providing services to taxonomists for standard genome sequencing and annotation.</title>
        <authorList>
            <consortium name="The Broad Institute Genomics Platform"/>
            <consortium name="The Broad Institute Genome Sequencing Center for Infectious Disease"/>
            <person name="Wu L."/>
            <person name="Ma J."/>
        </authorList>
    </citation>
    <scope>NUCLEOTIDE SEQUENCE [LARGE SCALE GENOMIC DNA]</scope>
    <source>
        <strain evidence="5 6">JCM 14718</strain>
    </source>
</reference>
<dbReference type="SUPFAM" id="SSF53686">
    <property type="entry name" value="Tryptophan synthase beta subunit-like PLP-dependent enzymes"/>
    <property type="match status" value="1"/>
</dbReference>
<feature type="domain" description="Tryptophan synthase beta chain-like PALP" evidence="4">
    <location>
        <begin position="31"/>
        <end position="310"/>
    </location>
</feature>
<dbReference type="InterPro" id="IPR050147">
    <property type="entry name" value="Ser/Thr_Dehydratase"/>
</dbReference>
<keyword evidence="2" id="KW-0663">Pyridoxal phosphate</keyword>
<evidence type="ECO:0000256" key="1">
    <source>
        <dbReference type="ARBA" id="ARBA00001933"/>
    </source>
</evidence>
<keyword evidence="3" id="KW-0456">Lyase</keyword>
<sequence length="323" mass="33477">MDGPIGKDRVMDLVTIDDVRAAAKRIEGVAVRTPLLPCRWADGLWLKPENLQPIGAFKIRGAVNAVGALSDEQAAAGVITHSSGNHGQALAFAAAARGIPVTIVVPNVAPQVKVDAMRELGAQVLLVPPSERLTMTEKLAAESGMTMIPPFDHHDVIAGQGTTGCEILADLPDVQAVLVPIGGGGLASGVAVAIKETNPAVQVIGVEPELAADAAESLRAGRLVRWTDEQRYRTSADGVRTNICERTFAHLKKYLDGVVTVSEEEITAAIGVLARKAHLVAEPSGALTTAAHLCHRAELPTGSVVAVVSGGNIEPAALLAALA</sequence>
<proteinExistence type="predicted"/>
<evidence type="ECO:0000259" key="4">
    <source>
        <dbReference type="Pfam" id="PF00291"/>
    </source>
</evidence>
<dbReference type="Gene3D" id="3.40.50.1100">
    <property type="match status" value="2"/>
</dbReference>
<dbReference type="PANTHER" id="PTHR48078:SF6">
    <property type="entry name" value="L-THREONINE DEHYDRATASE CATABOLIC TDCB"/>
    <property type="match status" value="1"/>
</dbReference>
<evidence type="ECO:0000313" key="6">
    <source>
        <dbReference type="Proteomes" id="UP001500618"/>
    </source>
</evidence>
<dbReference type="RefSeq" id="WP_344310624.1">
    <property type="nucleotide sequence ID" value="NZ_BAAANY010000009.1"/>
</dbReference>
<dbReference type="EMBL" id="BAAANY010000009">
    <property type="protein sequence ID" value="GAA1677914.1"/>
    <property type="molecule type" value="Genomic_DNA"/>
</dbReference>
<name>A0ABN2GX38_9ACTN</name>
<accession>A0ABN2GX38</accession>
<protein>
    <submittedName>
        <fullName evidence="5">Threonine/serine dehydratase</fullName>
    </submittedName>
</protein>
<gene>
    <name evidence="5" type="ORF">GCM10009765_29020</name>
</gene>
<dbReference type="InterPro" id="IPR036052">
    <property type="entry name" value="TrpB-like_PALP_sf"/>
</dbReference>
<evidence type="ECO:0000256" key="2">
    <source>
        <dbReference type="ARBA" id="ARBA00022898"/>
    </source>
</evidence>
<dbReference type="Pfam" id="PF00291">
    <property type="entry name" value="PALP"/>
    <property type="match status" value="1"/>
</dbReference>
<evidence type="ECO:0000256" key="3">
    <source>
        <dbReference type="ARBA" id="ARBA00023239"/>
    </source>
</evidence>
<comment type="cofactor">
    <cofactor evidence="1">
        <name>pyridoxal 5'-phosphate</name>
        <dbReference type="ChEBI" id="CHEBI:597326"/>
    </cofactor>
</comment>
<keyword evidence="6" id="KW-1185">Reference proteome</keyword>
<dbReference type="Proteomes" id="UP001500618">
    <property type="component" value="Unassembled WGS sequence"/>
</dbReference>
<evidence type="ECO:0000313" key="5">
    <source>
        <dbReference type="EMBL" id="GAA1677914.1"/>
    </source>
</evidence>
<dbReference type="PANTHER" id="PTHR48078">
    <property type="entry name" value="THREONINE DEHYDRATASE, MITOCHONDRIAL-RELATED"/>
    <property type="match status" value="1"/>
</dbReference>
<dbReference type="InterPro" id="IPR001926">
    <property type="entry name" value="TrpB-like_PALP"/>
</dbReference>